<keyword evidence="1" id="KW-0472">Membrane</keyword>
<organism evidence="2 3">
    <name type="scientific">Oceanobacillus profundus</name>
    <dbReference type="NCBI Taxonomy" id="372463"/>
    <lineage>
        <taxon>Bacteria</taxon>
        <taxon>Bacillati</taxon>
        <taxon>Bacillota</taxon>
        <taxon>Bacilli</taxon>
        <taxon>Bacillales</taxon>
        <taxon>Bacillaceae</taxon>
        <taxon>Oceanobacillus</taxon>
    </lineage>
</organism>
<keyword evidence="3" id="KW-1185">Reference proteome</keyword>
<protein>
    <submittedName>
        <fullName evidence="2">Uncharacterized protein</fullName>
    </submittedName>
</protein>
<keyword evidence="1" id="KW-0812">Transmembrane</keyword>
<evidence type="ECO:0000256" key="1">
    <source>
        <dbReference type="SAM" id="Phobius"/>
    </source>
</evidence>
<accession>A0A417YEJ4</accession>
<dbReference type="AlphaFoldDB" id="A0A417YEJ4"/>
<gene>
    <name evidence="2" type="ORF">D1B32_15015</name>
</gene>
<feature type="transmembrane region" description="Helical" evidence="1">
    <location>
        <begin position="20"/>
        <end position="42"/>
    </location>
</feature>
<feature type="transmembrane region" description="Helical" evidence="1">
    <location>
        <begin position="186"/>
        <end position="205"/>
    </location>
</feature>
<evidence type="ECO:0000313" key="3">
    <source>
        <dbReference type="Proteomes" id="UP000285456"/>
    </source>
</evidence>
<feature type="transmembrane region" description="Helical" evidence="1">
    <location>
        <begin position="248"/>
        <end position="266"/>
    </location>
</feature>
<reference evidence="2 3" key="1">
    <citation type="journal article" date="2007" name="Int. J. Syst. Evol. Microbiol.">
        <title>Oceanobacillus profundus sp. nov., isolated from a deep-sea sediment core.</title>
        <authorList>
            <person name="Kim Y.G."/>
            <person name="Choi D.H."/>
            <person name="Hyun S."/>
            <person name="Cho B.C."/>
        </authorList>
    </citation>
    <scope>NUCLEOTIDE SEQUENCE [LARGE SCALE GENOMIC DNA]</scope>
    <source>
        <strain evidence="2 3">DSM 18246</strain>
    </source>
</reference>
<comment type="caution">
    <text evidence="2">The sequence shown here is derived from an EMBL/GenBank/DDBJ whole genome shotgun (WGS) entry which is preliminary data.</text>
</comment>
<feature type="transmembrane region" description="Helical" evidence="1">
    <location>
        <begin position="118"/>
        <end position="143"/>
    </location>
</feature>
<evidence type="ECO:0000313" key="2">
    <source>
        <dbReference type="EMBL" id="RHW31078.1"/>
    </source>
</evidence>
<proteinExistence type="predicted"/>
<keyword evidence="1" id="KW-1133">Transmembrane helix</keyword>
<feature type="transmembrane region" description="Helical" evidence="1">
    <location>
        <begin position="75"/>
        <end position="97"/>
    </location>
</feature>
<dbReference type="OrthoDB" id="1751619at2"/>
<dbReference type="Proteomes" id="UP000285456">
    <property type="component" value="Unassembled WGS sequence"/>
</dbReference>
<dbReference type="EMBL" id="QWEH01000010">
    <property type="protein sequence ID" value="RHW31078.1"/>
    <property type="molecule type" value="Genomic_DNA"/>
</dbReference>
<feature type="transmembrane region" description="Helical" evidence="1">
    <location>
        <begin position="214"/>
        <end position="233"/>
    </location>
</feature>
<sequence length="277" mass="32122">MNRYVKLVNFELGRFMKVYIALIGITIISQLAAVIVVSKSYLNNANQAMNVDHMAIETFIEQYGRMSFNDVTNSIFFIGPIALCIVTLLIYSLFIWYRDWFGKNTFIYRLLMLPTARLNVYLAKASAIFLFVLGLVGLQILLLPLERMILQWMVPIDLRWDLSINEMIRNFDRLGIMLPYSIAEFAIHYGIGFMAVIVLFTIIMFERCYRLKGILLGIGYGALALIVFFLPVFVQEFMLYNYFYPEELFMLMLVTGLLVTAGSIWMSNHLLTRKIRV</sequence>
<name>A0A417YEJ4_9BACI</name>
<dbReference type="RefSeq" id="WP_095311653.1">
    <property type="nucleotide sequence ID" value="NZ_JAMAWL010000008.1"/>
</dbReference>